<accession>A0A1N6I8B5</accession>
<evidence type="ECO:0000313" key="2">
    <source>
        <dbReference type="EMBL" id="SIO28240.1"/>
    </source>
</evidence>
<keyword evidence="1" id="KW-0175">Coiled coil</keyword>
<evidence type="ECO:0000256" key="1">
    <source>
        <dbReference type="SAM" id="Coils"/>
    </source>
</evidence>
<protein>
    <submittedName>
        <fullName evidence="2">Uncharacterized protein</fullName>
    </submittedName>
</protein>
<gene>
    <name evidence="2" type="ORF">SAMN05421769_3123</name>
</gene>
<reference evidence="3" key="1">
    <citation type="submission" date="2016-12" db="EMBL/GenBank/DDBJ databases">
        <authorList>
            <person name="Varghese N."/>
            <person name="Submissions S."/>
        </authorList>
    </citation>
    <scope>NUCLEOTIDE SEQUENCE [LARGE SCALE GENOMIC DNA]</scope>
    <source>
        <strain evidence="3">DSM 16779</strain>
    </source>
</reference>
<dbReference type="OrthoDB" id="9900991at2"/>
<keyword evidence="3" id="KW-1185">Reference proteome</keyword>
<feature type="coiled-coil region" evidence="1">
    <location>
        <begin position="446"/>
        <end position="500"/>
    </location>
</feature>
<dbReference type="STRING" id="59733.SAMN05421769_3123"/>
<dbReference type="EMBL" id="FSRQ01000003">
    <property type="protein sequence ID" value="SIO28240.1"/>
    <property type="molecule type" value="Genomic_DNA"/>
</dbReference>
<dbReference type="AlphaFoldDB" id="A0A1N6I8B5"/>
<sequence length="500" mass="57496">MKNLAKIPIICFVFFVMIQTFYAQAKKKALAPKEATTFIEKIFKTNLDEATLLLDEELSEIGVVFKKVEDEKDYIYDQELKKTDTINSIFKHLITDNSYRFTLIGDKNNAVIGFSLSNYPANDDLLSKIVQKLGIKNWSLVETKGEHSLYKKGKLFATINSGEYFSCEIFVPVVLLTSPPVDSLTLRSSFAENRNFATELMNKMGYKLLSAKKRAVYNKTDTPAYDFISYYQTLYYNQGTEVTIMMNENKKSTITISNPNAIIFSSIKTKLTDNTWNQKYTNSVYNTTYFRKNNRMMSIAPSLNQIQLYSVASPNDNENKLVYGSLLYLDELEEIYSGFTFEDRIAYMNDHFAVSDVYDTPTFIIKKKGATIRYIFYDDKTSKEYAGLKYSVDNDNPAIADLYYQNVIENFPSLTSQNFALTIGKNKLPHRTQFYDKTIYTANVLSEQAKESAQLLADQRAAAEQKQRDILREQEKARRNAELTNTINQTTNELLKLLQK</sequence>
<organism evidence="2 3">
    <name type="scientific">Chryseobacterium scophthalmum</name>
    <dbReference type="NCBI Taxonomy" id="59733"/>
    <lineage>
        <taxon>Bacteria</taxon>
        <taxon>Pseudomonadati</taxon>
        <taxon>Bacteroidota</taxon>
        <taxon>Flavobacteriia</taxon>
        <taxon>Flavobacteriales</taxon>
        <taxon>Weeksellaceae</taxon>
        <taxon>Chryseobacterium group</taxon>
        <taxon>Chryseobacterium</taxon>
    </lineage>
</organism>
<proteinExistence type="predicted"/>
<dbReference type="Proteomes" id="UP000184782">
    <property type="component" value="Unassembled WGS sequence"/>
</dbReference>
<evidence type="ECO:0000313" key="3">
    <source>
        <dbReference type="Proteomes" id="UP000184782"/>
    </source>
</evidence>
<name>A0A1N6I8B5_9FLAO</name>
<dbReference type="RefSeq" id="WP_074231322.1">
    <property type="nucleotide sequence ID" value="NZ_FSRQ01000003.1"/>
</dbReference>